<dbReference type="AlphaFoldDB" id="A0AAU7CGU2"/>
<sequence length="186" mass="21095">MLRFTTVGLLLAQALVTSPVLAQNQVSKPGESAARSEYKVAFWYDRNQPVSTFRYQIYDLGKKQFDPQTVGRWLELIQSRFPDHKAFLKEFSIAQGAGKDEQAVLLEKIEQEKQIVVERYRRALSNEVYRPTNFGRLMHPSISGYNPARSTKRYSFGSPVGGSSGTDYGPSSPTYPTPYPYPRPHP</sequence>
<feature type="chain" id="PRO_5043638600" evidence="2">
    <location>
        <begin position="23"/>
        <end position="186"/>
    </location>
</feature>
<keyword evidence="2" id="KW-0732">Signal</keyword>
<proteinExistence type="predicted"/>
<reference evidence="3" key="1">
    <citation type="submission" date="2024-05" db="EMBL/GenBank/DDBJ databases">
        <title>Planctomycetes of the genus Singulisphaera possess chitinolytic capabilities.</title>
        <authorList>
            <person name="Ivanova A."/>
        </authorList>
    </citation>
    <scope>NUCLEOTIDE SEQUENCE</scope>
    <source>
        <strain evidence="3">Ch08T</strain>
    </source>
</reference>
<accession>A0AAU7CGU2</accession>
<organism evidence="3">
    <name type="scientific">Singulisphaera sp. Ch08</name>
    <dbReference type="NCBI Taxonomy" id="3120278"/>
    <lineage>
        <taxon>Bacteria</taxon>
        <taxon>Pseudomonadati</taxon>
        <taxon>Planctomycetota</taxon>
        <taxon>Planctomycetia</taxon>
        <taxon>Isosphaerales</taxon>
        <taxon>Isosphaeraceae</taxon>
        <taxon>Singulisphaera</taxon>
    </lineage>
</organism>
<gene>
    <name evidence="3" type="ORF">V5E97_00160</name>
</gene>
<feature type="region of interest" description="Disordered" evidence="1">
    <location>
        <begin position="156"/>
        <end position="186"/>
    </location>
</feature>
<feature type="signal peptide" evidence="2">
    <location>
        <begin position="1"/>
        <end position="22"/>
    </location>
</feature>
<name>A0AAU7CGU2_9BACT</name>
<evidence type="ECO:0000313" key="3">
    <source>
        <dbReference type="EMBL" id="XBH04461.1"/>
    </source>
</evidence>
<feature type="compositionally biased region" description="Pro residues" evidence="1">
    <location>
        <begin position="173"/>
        <end position="186"/>
    </location>
</feature>
<evidence type="ECO:0000256" key="1">
    <source>
        <dbReference type="SAM" id="MobiDB-lite"/>
    </source>
</evidence>
<dbReference type="RefSeq" id="WP_406697222.1">
    <property type="nucleotide sequence ID" value="NZ_CP155447.1"/>
</dbReference>
<protein>
    <submittedName>
        <fullName evidence="3">Uncharacterized protein</fullName>
    </submittedName>
</protein>
<dbReference type="EMBL" id="CP155447">
    <property type="protein sequence ID" value="XBH04461.1"/>
    <property type="molecule type" value="Genomic_DNA"/>
</dbReference>
<evidence type="ECO:0000256" key="2">
    <source>
        <dbReference type="SAM" id="SignalP"/>
    </source>
</evidence>